<dbReference type="EMBL" id="JAYWIO010000001">
    <property type="protein sequence ID" value="KAK7289619.1"/>
    <property type="molecule type" value="Genomic_DNA"/>
</dbReference>
<protein>
    <submittedName>
        <fullName evidence="2">Uncharacterized protein</fullName>
    </submittedName>
</protein>
<reference evidence="2 3" key="1">
    <citation type="submission" date="2024-01" db="EMBL/GenBank/DDBJ databases">
        <title>The genomes of 5 underutilized Papilionoideae crops provide insights into root nodulation and disease resistanc.</title>
        <authorList>
            <person name="Yuan L."/>
        </authorList>
    </citation>
    <scope>NUCLEOTIDE SEQUENCE [LARGE SCALE GENOMIC DNA]</scope>
    <source>
        <strain evidence="2">ZHUSHIDOU_FW_LH</strain>
        <tissue evidence="2">Leaf</tissue>
    </source>
</reference>
<name>A0AAN9J0M6_CROPI</name>
<accession>A0AAN9J0M6</accession>
<dbReference type="Proteomes" id="UP001372338">
    <property type="component" value="Unassembled WGS sequence"/>
</dbReference>
<evidence type="ECO:0000256" key="1">
    <source>
        <dbReference type="SAM" id="MobiDB-lite"/>
    </source>
</evidence>
<feature type="region of interest" description="Disordered" evidence="1">
    <location>
        <begin position="88"/>
        <end position="136"/>
    </location>
</feature>
<proteinExistence type="predicted"/>
<keyword evidence="3" id="KW-1185">Reference proteome</keyword>
<feature type="compositionally biased region" description="Low complexity" evidence="1">
    <location>
        <begin position="106"/>
        <end position="117"/>
    </location>
</feature>
<dbReference type="AlphaFoldDB" id="A0AAN9J0M6"/>
<evidence type="ECO:0000313" key="2">
    <source>
        <dbReference type="EMBL" id="KAK7289619.1"/>
    </source>
</evidence>
<comment type="caution">
    <text evidence="2">The sequence shown here is derived from an EMBL/GenBank/DDBJ whole genome shotgun (WGS) entry which is preliminary data.</text>
</comment>
<organism evidence="2 3">
    <name type="scientific">Crotalaria pallida</name>
    <name type="common">Smooth rattlebox</name>
    <name type="synonym">Crotalaria striata</name>
    <dbReference type="NCBI Taxonomy" id="3830"/>
    <lineage>
        <taxon>Eukaryota</taxon>
        <taxon>Viridiplantae</taxon>
        <taxon>Streptophyta</taxon>
        <taxon>Embryophyta</taxon>
        <taxon>Tracheophyta</taxon>
        <taxon>Spermatophyta</taxon>
        <taxon>Magnoliopsida</taxon>
        <taxon>eudicotyledons</taxon>
        <taxon>Gunneridae</taxon>
        <taxon>Pentapetalae</taxon>
        <taxon>rosids</taxon>
        <taxon>fabids</taxon>
        <taxon>Fabales</taxon>
        <taxon>Fabaceae</taxon>
        <taxon>Papilionoideae</taxon>
        <taxon>50 kb inversion clade</taxon>
        <taxon>genistoids sensu lato</taxon>
        <taxon>core genistoids</taxon>
        <taxon>Crotalarieae</taxon>
        <taxon>Crotalaria</taxon>
    </lineage>
</organism>
<gene>
    <name evidence="2" type="ORF">RIF29_03399</name>
</gene>
<evidence type="ECO:0000313" key="3">
    <source>
        <dbReference type="Proteomes" id="UP001372338"/>
    </source>
</evidence>
<sequence length="136" mass="14983">MIANYVLPKRKDMHQTDEIFDQVMFVDLNRDESQKYLNQMKQDLTPLSNNNSTLSHGNGIHLHSTYPLISPSNSGMPNHVNVSGHVIEQHGSMNSLSGVHPHSQIPPVAGAPSPSGPHSNSKTSWFPVDNASYNQT</sequence>